<protein>
    <submittedName>
        <fullName evidence="2">Reverse transcriptase domain-containing protein</fullName>
    </submittedName>
</protein>
<dbReference type="Gene3D" id="2.40.70.10">
    <property type="entry name" value="Acid Proteases"/>
    <property type="match status" value="1"/>
</dbReference>
<evidence type="ECO:0000256" key="1">
    <source>
        <dbReference type="SAM" id="MobiDB-lite"/>
    </source>
</evidence>
<keyword evidence="2" id="KW-0695">RNA-directed DNA polymerase</keyword>
<feature type="region of interest" description="Disordered" evidence="1">
    <location>
        <begin position="464"/>
        <end position="486"/>
    </location>
</feature>
<dbReference type="Proteomes" id="UP001151760">
    <property type="component" value="Unassembled WGS sequence"/>
</dbReference>
<name>A0ABQ5CJN6_9ASTR</name>
<comment type="caution">
    <text evidence="2">The sequence shown here is derived from an EMBL/GenBank/DDBJ whole genome shotgun (WGS) entry which is preliminary data.</text>
</comment>
<gene>
    <name evidence="2" type="ORF">Tco_0907189</name>
</gene>
<feature type="compositionally biased region" description="Acidic residues" evidence="1">
    <location>
        <begin position="415"/>
        <end position="425"/>
    </location>
</feature>
<dbReference type="PANTHER" id="PTHR33067">
    <property type="entry name" value="RNA-DIRECTED DNA POLYMERASE-RELATED"/>
    <property type="match status" value="1"/>
</dbReference>
<organism evidence="2 3">
    <name type="scientific">Tanacetum coccineum</name>
    <dbReference type="NCBI Taxonomy" id="301880"/>
    <lineage>
        <taxon>Eukaryota</taxon>
        <taxon>Viridiplantae</taxon>
        <taxon>Streptophyta</taxon>
        <taxon>Embryophyta</taxon>
        <taxon>Tracheophyta</taxon>
        <taxon>Spermatophyta</taxon>
        <taxon>Magnoliopsida</taxon>
        <taxon>eudicotyledons</taxon>
        <taxon>Gunneridae</taxon>
        <taxon>Pentapetalae</taxon>
        <taxon>asterids</taxon>
        <taxon>campanulids</taxon>
        <taxon>Asterales</taxon>
        <taxon>Asteraceae</taxon>
        <taxon>Asteroideae</taxon>
        <taxon>Anthemideae</taxon>
        <taxon>Anthemidinae</taxon>
        <taxon>Tanacetum</taxon>
    </lineage>
</organism>
<dbReference type="GO" id="GO:0003964">
    <property type="term" value="F:RNA-directed DNA polymerase activity"/>
    <property type="evidence" value="ECO:0007669"/>
    <property type="project" value="UniProtKB-KW"/>
</dbReference>
<dbReference type="SUPFAM" id="SSF50630">
    <property type="entry name" value="Acid proteases"/>
    <property type="match status" value="1"/>
</dbReference>
<sequence length="486" mass="55343">MRQRRCLELLADYDYEIRYHPEKANVMADALSRKKQIKPLRVRSLVMTIHPNLPSQILKAQTEALKEENIKAENLQGMDKAFEIRPDGTHCIKNRSWLPLFDVQTTPFRDWIEDALVKIANSSTRLRSLLRNKEKLEEIAITTVNAECSAIIMNKVPEKLEDPGKFLIPCALQELDRTSALADSGASINLLPHSIYKQLGLEALTPTRMTLELANRSITHPMGIAEDVVVRVDGFTFLADFVVVNFEPDPRVPIILGRPFLRTAKALIDLYEETLTLIVERNTYVQEGNFQDHSNPLFEFDDNFKSSTINPLFDEMEEDVEIKNSQTFSMNSVILPYLASEVIFDHKPEQNESSITFSPRSDPLHHGFVGEVITLPSRNDREFGEYLSLMTVLSPAQEEIDIFLVPNDLILPSVENDDSENEDNELPNLDHQDNPSIPRPPPEPPDVEKCFEPKRDDPIIAVWIYQKSQENSQKRANTNTGNGRAQ</sequence>
<dbReference type="EMBL" id="BQNB010014332">
    <property type="protein sequence ID" value="GJT26914.1"/>
    <property type="molecule type" value="Genomic_DNA"/>
</dbReference>
<keyword evidence="2" id="KW-0808">Transferase</keyword>
<evidence type="ECO:0000313" key="3">
    <source>
        <dbReference type="Proteomes" id="UP001151760"/>
    </source>
</evidence>
<dbReference type="Pfam" id="PF13650">
    <property type="entry name" value="Asp_protease_2"/>
    <property type="match status" value="1"/>
</dbReference>
<dbReference type="InterPro" id="IPR021109">
    <property type="entry name" value="Peptidase_aspartic_dom_sf"/>
</dbReference>
<accession>A0ABQ5CJN6</accession>
<keyword evidence="2" id="KW-0548">Nucleotidyltransferase</keyword>
<dbReference type="CDD" id="cd00303">
    <property type="entry name" value="retropepsin_like"/>
    <property type="match status" value="1"/>
</dbReference>
<reference evidence="2" key="1">
    <citation type="journal article" date="2022" name="Int. J. Mol. Sci.">
        <title>Draft Genome of Tanacetum Coccineum: Genomic Comparison of Closely Related Tanacetum-Family Plants.</title>
        <authorList>
            <person name="Yamashiro T."/>
            <person name="Shiraishi A."/>
            <person name="Nakayama K."/>
            <person name="Satake H."/>
        </authorList>
    </citation>
    <scope>NUCLEOTIDE SEQUENCE</scope>
</reference>
<feature type="region of interest" description="Disordered" evidence="1">
    <location>
        <begin position="414"/>
        <end position="452"/>
    </location>
</feature>
<reference evidence="2" key="2">
    <citation type="submission" date="2022-01" db="EMBL/GenBank/DDBJ databases">
        <authorList>
            <person name="Yamashiro T."/>
            <person name="Shiraishi A."/>
            <person name="Satake H."/>
            <person name="Nakayama K."/>
        </authorList>
    </citation>
    <scope>NUCLEOTIDE SEQUENCE</scope>
</reference>
<dbReference type="PANTHER" id="PTHR33067:SF35">
    <property type="entry name" value="ASPARTIC PEPTIDASE DDI1-TYPE DOMAIN-CONTAINING PROTEIN"/>
    <property type="match status" value="1"/>
</dbReference>
<proteinExistence type="predicted"/>
<evidence type="ECO:0000313" key="2">
    <source>
        <dbReference type="EMBL" id="GJT26914.1"/>
    </source>
</evidence>
<keyword evidence="3" id="KW-1185">Reference proteome</keyword>
<feature type="compositionally biased region" description="Polar residues" evidence="1">
    <location>
        <begin position="466"/>
        <end position="486"/>
    </location>
</feature>